<dbReference type="FunFam" id="3.40.366.10:FF:000002">
    <property type="entry name" value="Probable polyketide synthase 2"/>
    <property type="match status" value="1"/>
</dbReference>
<dbReference type="InterPro" id="IPR036291">
    <property type="entry name" value="NAD(P)-bd_dom_sf"/>
</dbReference>
<evidence type="ECO:0000313" key="14">
    <source>
        <dbReference type="Proteomes" id="UP000245992"/>
    </source>
</evidence>
<dbReference type="InterPro" id="IPR042104">
    <property type="entry name" value="PKS_dehydratase_sf"/>
</dbReference>
<dbReference type="InterPro" id="IPR013968">
    <property type="entry name" value="PKS_KR"/>
</dbReference>
<dbReference type="Pfam" id="PF02801">
    <property type="entry name" value="Ketoacyl-synt_C"/>
    <property type="match status" value="1"/>
</dbReference>
<dbReference type="GO" id="GO:0006633">
    <property type="term" value="P:fatty acid biosynthetic process"/>
    <property type="evidence" value="ECO:0007669"/>
    <property type="project" value="TreeGrafter"/>
</dbReference>
<dbReference type="InterPro" id="IPR014043">
    <property type="entry name" value="Acyl_transferase_dom"/>
</dbReference>
<reference evidence="13 14" key="1">
    <citation type="submission" date="2013-12" db="EMBL/GenBank/DDBJ databases">
        <title>Annotated genome of Streptomyces scopuliridis.</title>
        <authorList>
            <person name="Olson J.B."/>
        </authorList>
    </citation>
    <scope>NUCLEOTIDE SEQUENCE [LARGE SCALE GENOMIC DNA]</scope>
    <source>
        <strain evidence="13 14">RB72</strain>
    </source>
</reference>
<dbReference type="InterPro" id="IPR050091">
    <property type="entry name" value="PKS_NRPS_Biosynth_Enz"/>
</dbReference>
<dbReference type="CDD" id="cd08956">
    <property type="entry name" value="KR_3_FAS_SDR_x"/>
    <property type="match status" value="1"/>
</dbReference>
<dbReference type="Pfam" id="PF00698">
    <property type="entry name" value="Acyl_transf_1"/>
    <property type="match status" value="1"/>
</dbReference>
<dbReference type="InterPro" id="IPR016036">
    <property type="entry name" value="Malonyl_transacylase_ACP-bd"/>
</dbReference>
<sequence>AINQDGASNGLTAPNGPSQQRVIRQALASGGLSMDDVDVVEAHGTGTTLGDPIEAQALLATYGRDRDPERPLLLGSVKSNIGHTQAAAGVAGVIKMVLAMRHGTLPRTLHVTEPSSHVDWSAGAVELLTEQTQWPETDRVRRAGVSSFGISGTNAHVILEQPEPVAEFAAEPAVTEAAAPAVVPWVLSGKTPEALAAQAARLLSSIEARPALRPVDVGYSLATGRSVFEHRAVVLASDSGGSHDVVRALSALASGDGDASAVSGSVLGGRTAVLFSGQGSQRLGMGRELYARFPVFAEALDSVLTTLDGELERPLREVMWGEDAESLNDTGFTQPALFAVEVALFRLVESWGVKPDFVAGHSIGEIAAAHVAGVFSLEDACALVVARAKLMRALPAGGAMVAVRATEDEVTPLLSGEVSIAAVNGPASVVVSGDEEAVLAVAARLEEQGRKTTRLRVSHAFHSPLMQPMLERFRAAAEQLSFEAPRIPVVSNLTGGLASAEELSSPEYWVRHVREAVRFADGVRTLAEQGVTTFLELGPDGVLSAMAQESAPEEAAIVPILRKDRDEELTALTALARVHAHGGATVDWTGFFAGTGARPVELPTYAFQHQWFWPAGSQSGAAGDVRAAGLGSAGHPLLGAAVELAASQGVLFTGRLSVQSHPWLADHAVMGRVLLPGTALLELAIRAGDEVGCDRVEELTLAAPLTLPERGAVQVQVAVGTPDESDRRSVGIYSRPADAADAPWTQHATGSLAGRSEGAETGFDATVWPPTGAEALDVEGCYERFEEIGFAYGPVFQGLRAAWRRDGEIFAEVSLPESAEGDAAAFGLHPALLDASLHASLLAGDSDGGGGGLPFSWEGVSLHATGASALRVRLAPVGKDAISVAAADTSGQPVASVDSLLVRAVSSEQLNGPAGAGRDSLFGVEWTPVTAVAESDIPGSVVVLGPDVLGLADGLAESGAEVGTYADLESLAAGDSPVPDVVLVPVLSEPDGAGAVAVPDSVREVVSRALGQLQQWPGEDRFAGSRLVFVTRGAVAVDGGAVADLAAASVWGLVRSAQSENPGCFGLLDLEPAAGAAALTPLARALGSEEPQLVLRGGEVRAARLDRVPLPEPVAPTDGETDGETAGAGESWERGGTVLITGGTGGLGAVLARHLVAERGVRRLLLLSRRGPGAEGVGALVEELETLGAEVTAAACDVADRGALADVLAAVPAAHPVSAVVHAAGVLDDGVIGSLTPERLDTVLRPKVDAAWHLHELTRDLGLAAFVVFSSVAGVFGGAGQGNYAAANTFLDALVARRRAEGLPGVSLAWGPWDQAGGMTGTVTEADMRRLARSGMPPLSIEQGVALFDAAVPGSRALLLPVRLDLAALRAQGEIPALLSGLIRTPSRRSATAAPRSAESLGQRLTGLTDEERRDVLLTLVRDQAAVVLGHADGTAVGASRQFQELGFDSLTAVDFRNRLNAATGLRLPATLLFDYPTPAAVVDHLHSQLVTEEVTGAGSVLAVLDQLEKAITEMTVDAQEFKHVAGRIEVLRTKWAALRQESANGSGEFDLEAASDDDVFALLDDELGLS</sequence>
<dbReference type="InterPro" id="IPR057326">
    <property type="entry name" value="KR_dom"/>
</dbReference>
<dbReference type="SUPFAM" id="SSF55048">
    <property type="entry name" value="Probable ACP-binding domain of malonyl-CoA ACP transacylase"/>
    <property type="match status" value="1"/>
</dbReference>
<feature type="active site" description="Proton acceptor; for dehydratase activity" evidence="8">
    <location>
        <position position="667"/>
    </location>
</feature>
<dbReference type="CDD" id="cd00833">
    <property type="entry name" value="PKS"/>
    <property type="match status" value="1"/>
</dbReference>
<dbReference type="Pfam" id="PF16197">
    <property type="entry name" value="KAsynt_C_assoc"/>
    <property type="match status" value="1"/>
</dbReference>
<proteinExistence type="predicted"/>
<evidence type="ECO:0000259" key="10">
    <source>
        <dbReference type="PROSITE" id="PS50075"/>
    </source>
</evidence>
<feature type="non-terminal residue" evidence="13">
    <location>
        <position position="1"/>
    </location>
</feature>
<dbReference type="Gene3D" id="3.10.129.110">
    <property type="entry name" value="Polyketide synthase dehydratase"/>
    <property type="match status" value="1"/>
</dbReference>
<evidence type="ECO:0000256" key="9">
    <source>
        <dbReference type="SAM" id="MobiDB-lite"/>
    </source>
</evidence>
<dbReference type="GO" id="GO:0031177">
    <property type="term" value="F:phosphopantetheine binding"/>
    <property type="evidence" value="ECO:0007669"/>
    <property type="project" value="InterPro"/>
</dbReference>
<evidence type="ECO:0000256" key="3">
    <source>
        <dbReference type="ARBA" id="ARBA00022553"/>
    </source>
</evidence>
<keyword evidence="7" id="KW-0012">Acyltransferase</keyword>
<evidence type="ECO:0000256" key="8">
    <source>
        <dbReference type="PROSITE-ProRule" id="PRU01363"/>
    </source>
</evidence>
<dbReference type="InterPro" id="IPR014031">
    <property type="entry name" value="Ketoacyl_synth_C"/>
</dbReference>
<feature type="active site" description="Proton donor; for dehydratase activity" evidence="8">
    <location>
        <position position="834"/>
    </location>
</feature>
<dbReference type="SMART" id="SM01294">
    <property type="entry name" value="PKS_PP_betabranch"/>
    <property type="match status" value="1"/>
</dbReference>
<dbReference type="InterPro" id="IPR016039">
    <property type="entry name" value="Thiolase-like"/>
</dbReference>
<dbReference type="InterPro" id="IPR049552">
    <property type="entry name" value="PKS_DH_N"/>
</dbReference>
<evidence type="ECO:0000256" key="1">
    <source>
        <dbReference type="ARBA" id="ARBA00004792"/>
    </source>
</evidence>
<dbReference type="SUPFAM" id="SSF51735">
    <property type="entry name" value="NAD(P)-binding Rossmann-fold domains"/>
    <property type="match status" value="2"/>
</dbReference>
<keyword evidence="14" id="KW-1185">Reference proteome</keyword>
<dbReference type="PANTHER" id="PTHR43775">
    <property type="entry name" value="FATTY ACID SYNTHASE"/>
    <property type="match status" value="1"/>
</dbReference>
<dbReference type="SUPFAM" id="SSF52151">
    <property type="entry name" value="FabD/lysophospholipase-like"/>
    <property type="match status" value="1"/>
</dbReference>
<dbReference type="SUPFAM" id="SSF53901">
    <property type="entry name" value="Thiolase-like"/>
    <property type="match status" value="1"/>
</dbReference>
<dbReference type="InterPro" id="IPR001227">
    <property type="entry name" value="Ac_transferase_dom_sf"/>
</dbReference>
<dbReference type="SMART" id="SM00823">
    <property type="entry name" value="PKS_PP"/>
    <property type="match status" value="1"/>
</dbReference>
<dbReference type="SMART" id="SM00827">
    <property type="entry name" value="PKS_AT"/>
    <property type="match status" value="1"/>
</dbReference>
<keyword evidence="6" id="KW-0511">Multifunctional enzyme</keyword>
<dbReference type="RefSeq" id="WP_116641203.1">
    <property type="nucleotide sequence ID" value="NZ_AZSP01000374.1"/>
</dbReference>
<dbReference type="InterPro" id="IPR020807">
    <property type="entry name" value="PKS_DH"/>
</dbReference>
<evidence type="ECO:0000259" key="12">
    <source>
        <dbReference type="PROSITE" id="PS52019"/>
    </source>
</evidence>
<dbReference type="InterPro" id="IPR009081">
    <property type="entry name" value="PP-bd_ACP"/>
</dbReference>
<dbReference type="PROSITE" id="PS52004">
    <property type="entry name" value="KS3_2"/>
    <property type="match status" value="1"/>
</dbReference>
<feature type="domain" description="PKS/mFAS DH" evidence="12">
    <location>
        <begin position="635"/>
        <end position="911"/>
    </location>
</feature>
<dbReference type="InterPro" id="IPR016035">
    <property type="entry name" value="Acyl_Trfase/lysoPLipase"/>
</dbReference>
<accession>A0A2T7SPV3</accession>
<dbReference type="GO" id="GO:0004312">
    <property type="term" value="F:fatty acid synthase activity"/>
    <property type="evidence" value="ECO:0007669"/>
    <property type="project" value="TreeGrafter"/>
</dbReference>
<evidence type="ECO:0000313" key="13">
    <source>
        <dbReference type="EMBL" id="PVE04916.1"/>
    </source>
</evidence>
<dbReference type="InterPro" id="IPR020841">
    <property type="entry name" value="PKS_Beta-ketoAc_synthase_dom"/>
</dbReference>
<dbReference type="InterPro" id="IPR036736">
    <property type="entry name" value="ACP-like_sf"/>
</dbReference>
<evidence type="ECO:0000259" key="11">
    <source>
        <dbReference type="PROSITE" id="PS52004"/>
    </source>
</evidence>
<dbReference type="PROSITE" id="PS50075">
    <property type="entry name" value="CARRIER"/>
    <property type="match status" value="1"/>
</dbReference>
<evidence type="ECO:0000256" key="2">
    <source>
        <dbReference type="ARBA" id="ARBA00022450"/>
    </source>
</evidence>
<dbReference type="InterPro" id="IPR020806">
    <property type="entry name" value="PKS_PP-bd"/>
</dbReference>
<dbReference type="Pfam" id="PF14765">
    <property type="entry name" value="PS-DH"/>
    <property type="match status" value="1"/>
</dbReference>
<dbReference type="SMART" id="SM00825">
    <property type="entry name" value="PKS_KS"/>
    <property type="match status" value="1"/>
</dbReference>
<gene>
    <name evidence="13" type="ORF">Y717_09005</name>
</gene>
<dbReference type="Gene3D" id="3.40.47.10">
    <property type="match status" value="1"/>
</dbReference>
<dbReference type="FunFam" id="1.10.1200.10:FF:000007">
    <property type="entry name" value="Probable polyketide synthase pks17"/>
    <property type="match status" value="1"/>
</dbReference>
<dbReference type="InterPro" id="IPR032821">
    <property type="entry name" value="PKS_assoc"/>
</dbReference>
<feature type="domain" description="Ketosynthase family 3 (KS3)" evidence="11">
    <location>
        <begin position="1"/>
        <end position="161"/>
    </location>
</feature>
<feature type="region of interest" description="C-terminal hotdog fold" evidence="8">
    <location>
        <begin position="773"/>
        <end position="911"/>
    </location>
</feature>
<dbReference type="Pfam" id="PF22953">
    <property type="entry name" value="SpnB_Rossmann"/>
    <property type="match status" value="1"/>
</dbReference>
<protein>
    <submittedName>
        <fullName evidence="13">Uncharacterized protein</fullName>
    </submittedName>
</protein>
<dbReference type="Pfam" id="PF21089">
    <property type="entry name" value="PKS_DH_N"/>
    <property type="match status" value="1"/>
</dbReference>
<keyword evidence="3" id="KW-0597">Phosphoprotein</keyword>
<dbReference type="Gene3D" id="3.40.50.720">
    <property type="entry name" value="NAD(P)-binding Rossmann-like Domain"/>
    <property type="match status" value="1"/>
</dbReference>
<dbReference type="PANTHER" id="PTHR43775:SF51">
    <property type="entry name" value="INACTIVE PHENOLPHTHIOCEROL SYNTHESIS POLYKETIDE SYNTHASE TYPE I PKS1-RELATED"/>
    <property type="match status" value="1"/>
</dbReference>
<feature type="domain" description="Carrier" evidence="10">
    <location>
        <begin position="1411"/>
        <end position="1490"/>
    </location>
</feature>
<dbReference type="SUPFAM" id="SSF47336">
    <property type="entry name" value="ACP-like"/>
    <property type="match status" value="1"/>
</dbReference>
<comment type="caution">
    <text evidence="13">The sequence shown here is derived from an EMBL/GenBank/DDBJ whole genome shotgun (WGS) entry which is preliminary data.</text>
</comment>
<dbReference type="Gene3D" id="1.10.1200.10">
    <property type="entry name" value="ACP-like"/>
    <property type="match status" value="1"/>
</dbReference>
<evidence type="ECO:0000256" key="5">
    <source>
        <dbReference type="ARBA" id="ARBA00023194"/>
    </source>
</evidence>
<dbReference type="SMART" id="SM00822">
    <property type="entry name" value="PKS_KR"/>
    <property type="match status" value="1"/>
</dbReference>
<dbReference type="InterPro" id="IPR049551">
    <property type="entry name" value="PKS_DH_C"/>
</dbReference>
<dbReference type="Proteomes" id="UP000245992">
    <property type="component" value="Unassembled WGS sequence"/>
</dbReference>
<keyword evidence="5" id="KW-0045">Antibiotic biosynthesis</keyword>
<dbReference type="InterPro" id="IPR049900">
    <property type="entry name" value="PKS_mFAS_DH"/>
</dbReference>
<keyword evidence="2" id="KW-0596">Phosphopantetheine</keyword>
<evidence type="ECO:0000256" key="4">
    <source>
        <dbReference type="ARBA" id="ARBA00022679"/>
    </source>
</evidence>
<dbReference type="EMBL" id="AZSP01000374">
    <property type="protein sequence ID" value="PVE04916.1"/>
    <property type="molecule type" value="Genomic_DNA"/>
</dbReference>
<comment type="pathway">
    <text evidence="1">Antibiotic biosynthesis.</text>
</comment>
<dbReference type="STRING" id="1440053.GCA_000718095_02946"/>
<keyword evidence="4" id="KW-0808">Transferase</keyword>
<dbReference type="GO" id="GO:0017000">
    <property type="term" value="P:antibiotic biosynthetic process"/>
    <property type="evidence" value="ECO:0007669"/>
    <property type="project" value="UniProtKB-KW"/>
</dbReference>
<dbReference type="PROSITE" id="PS52019">
    <property type="entry name" value="PKS_MFAS_DH"/>
    <property type="match status" value="1"/>
</dbReference>
<dbReference type="Gene3D" id="3.40.366.10">
    <property type="entry name" value="Malonyl-Coenzyme A Acyl Carrier Protein, domain 2"/>
    <property type="match status" value="1"/>
</dbReference>
<name>A0A2T7SPV3_9ACTN</name>
<dbReference type="Gene3D" id="3.30.70.3290">
    <property type="match status" value="1"/>
</dbReference>
<dbReference type="InterPro" id="IPR055123">
    <property type="entry name" value="SpnB-like_Rossmann"/>
</dbReference>
<evidence type="ECO:0000256" key="6">
    <source>
        <dbReference type="ARBA" id="ARBA00023268"/>
    </source>
</evidence>
<dbReference type="Pfam" id="PF08659">
    <property type="entry name" value="KR"/>
    <property type="match status" value="1"/>
</dbReference>
<dbReference type="OrthoDB" id="9778690at2"/>
<organism evidence="13 14">
    <name type="scientific">Streptomyces scopuliridis RB72</name>
    <dbReference type="NCBI Taxonomy" id="1440053"/>
    <lineage>
        <taxon>Bacteria</taxon>
        <taxon>Bacillati</taxon>
        <taxon>Actinomycetota</taxon>
        <taxon>Actinomycetes</taxon>
        <taxon>Kitasatosporales</taxon>
        <taxon>Streptomycetaceae</taxon>
        <taxon>Streptomyces</taxon>
    </lineage>
</organism>
<feature type="region of interest" description="Disordered" evidence="9">
    <location>
        <begin position="1110"/>
        <end position="1130"/>
    </location>
</feature>
<evidence type="ECO:0000256" key="7">
    <source>
        <dbReference type="ARBA" id="ARBA00023315"/>
    </source>
</evidence>
<dbReference type="SMART" id="SM00826">
    <property type="entry name" value="PKS_DH"/>
    <property type="match status" value="1"/>
</dbReference>
<dbReference type="Pfam" id="PF00550">
    <property type="entry name" value="PP-binding"/>
    <property type="match status" value="1"/>
</dbReference>
<feature type="region of interest" description="N-terminal hotdog fold" evidence="8">
    <location>
        <begin position="635"/>
        <end position="759"/>
    </location>
</feature>